<protein>
    <submittedName>
        <fullName evidence="1">Uncharacterized protein</fullName>
    </submittedName>
</protein>
<accession>A0A6B9ZCA7</accession>
<dbReference type="Proteomes" id="UP000476411">
    <property type="component" value="Chromosome"/>
</dbReference>
<evidence type="ECO:0000313" key="2">
    <source>
        <dbReference type="Proteomes" id="UP000476411"/>
    </source>
</evidence>
<organism evidence="1 2">
    <name type="scientific">Chitinophaga agri</name>
    <dbReference type="NCBI Taxonomy" id="2703787"/>
    <lineage>
        <taxon>Bacteria</taxon>
        <taxon>Pseudomonadati</taxon>
        <taxon>Bacteroidota</taxon>
        <taxon>Chitinophagia</taxon>
        <taxon>Chitinophagales</taxon>
        <taxon>Chitinophagaceae</taxon>
        <taxon>Chitinophaga</taxon>
    </lineage>
</organism>
<proteinExistence type="predicted"/>
<dbReference type="RefSeq" id="WP_162330823.1">
    <property type="nucleotide sequence ID" value="NZ_CP048113.1"/>
</dbReference>
<evidence type="ECO:0000313" key="1">
    <source>
        <dbReference type="EMBL" id="QHS59121.1"/>
    </source>
</evidence>
<dbReference type="AlphaFoldDB" id="A0A6B9ZCA7"/>
<keyword evidence="2" id="KW-1185">Reference proteome</keyword>
<dbReference type="EMBL" id="CP048113">
    <property type="protein sequence ID" value="QHS59121.1"/>
    <property type="molecule type" value="Genomic_DNA"/>
</dbReference>
<dbReference type="KEGG" id="chih:GWR21_05785"/>
<reference evidence="1 2" key="1">
    <citation type="submission" date="2020-01" db="EMBL/GenBank/DDBJ databases">
        <title>Complete genome sequence of Chitinophaga sp. H33E-04 isolated from quinoa roots.</title>
        <authorList>
            <person name="Weon H.-Y."/>
            <person name="Lee S.A."/>
        </authorList>
    </citation>
    <scope>NUCLEOTIDE SEQUENCE [LARGE SCALE GENOMIC DNA]</scope>
    <source>
        <strain evidence="1 2">H33E-04</strain>
    </source>
</reference>
<sequence>MKNILFCYLLFPLVIACKKQHTAGNASLPEPDPASIDNTYPVVTAATMIASDSAYLYRLGLAPYASFFTFDRGMKNGEIYYEAIQESIQQFKPLKFFILNNGTGKISAITTPSAAEATRFNEQWHR</sequence>
<dbReference type="PROSITE" id="PS51257">
    <property type="entry name" value="PROKAR_LIPOPROTEIN"/>
    <property type="match status" value="1"/>
</dbReference>
<gene>
    <name evidence="1" type="ORF">GWR21_05785</name>
</gene>
<name>A0A6B9ZCA7_9BACT</name>